<dbReference type="PRINTS" id="PR00080">
    <property type="entry name" value="SDRFAMILY"/>
</dbReference>
<dbReference type="PIRSF" id="PIRSF000126">
    <property type="entry name" value="11-beta-HSD1"/>
    <property type="match status" value="1"/>
</dbReference>
<accession>A0A4R1FWQ5</accession>
<evidence type="ECO:0000313" key="5">
    <source>
        <dbReference type="EMBL" id="TCJ97138.1"/>
    </source>
</evidence>
<dbReference type="Proteomes" id="UP000294856">
    <property type="component" value="Unassembled WGS sequence"/>
</dbReference>
<keyword evidence="2" id="KW-0560">Oxidoreductase</keyword>
<feature type="domain" description="Ketoreductase" evidence="4">
    <location>
        <begin position="7"/>
        <end position="183"/>
    </location>
</feature>
<dbReference type="Gene3D" id="3.40.50.720">
    <property type="entry name" value="NAD(P)-binding Rossmann-like Domain"/>
    <property type="match status" value="1"/>
</dbReference>
<dbReference type="PANTHER" id="PTHR43086:SF3">
    <property type="entry name" value="NADP-DEPENDENT 3-HYDROXY ACID DEHYDROGENASE YDFG"/>
    <property type="match status" value="1"/>
</dbReference>
<proteinExistence type="inferred from homology"/>
<dbReference type="AlphaFoldDB" id="A0A4R1FWQ5"/>
<dbReference type="InterPro" id="IPR057326">
    <property type="entry name" value="KR_dom"/>
</dbReference>
<dbReference type="InterPro" id="IPR002347">
    <property type="entry name" value="SDR_fam"/>
</dbReference>
<dbReference type="InterPro" id="IPR036291">
    <property type="entry name" value="NAD(P)-bd_dom_sf"/>
</dbReference>
<dbReference type="SMART" id="SM00822">
    <property type="entry name" value="PKS_KR"/>
    <property type="match status" value="1"/>
</dbReference>
<name>A0A4R1FWQ5_9NOCA</name>
<dbReference type="RefSeq" id="WP_067446088.1">
    <property type="nucleotide sequence ID" value="NZ_SMFR01000002.1"/>
</dbReference>
<gene>
    <name evidence="5" type="ORF">DFR71_3174</name>
</gene>
<reference evidence="5 6" key="1">
    <citation type="submission" date="2019-03" db="EMBL/GenBank/DDBJ databases">
        <title>Genomic Encyclopedia of Type Strains, Phase IV (KMG-IV): sequencing the most valuable type-strain genomes for metagenomic binning, comparative biology and taxonomic classification.</title>
        <authorList>
            <person name="Goeker M."/>
        </authorList>
    </citation>
    <scope>NUCLEOTIDE SEQUENCE [LARGE SCALE GENOMIC DNA]</scope>
    <source>
        <strain evidence="5 6">DSM 44684</strain>
    </source>
</reference>
<evidence type="ECO:0000313" key="6">
    <source>
        <dbReference type="Proteomes" id="UP000294856"/>
    </source>
</evidence>
<organism evidence="5 6">
    <name type="scientific">Nocardia alba</name>
    <dbReference type="NCBI Taxonomy" id="225051"/>
    <lineage>
        <taxon>Bacteria</taxon>
        <taxon>Bacillati</taxon>
        <taxon>Actinomycetota</taxon>
        <taxon>Actinomycetes</taxon>
        <taxon>Mycobacteriales</taxon>
        <taxon>Nocardiaceae</taxon>
        <taxon>Nocardia</taxon>
    </lineage>
</organism>
<dbReference type="EMBL" id="SMFR01000002">
    <property type="protein sequence ID" value="TCJ97138.1"/>
    <property type="molecule type" value="Genomic_DNA"/>
</dbReference>
<evidence type="ECO:0000256" key="1">
    <source>
        <dbReference type="ARBA" id="ARBA00006484"/>
    </source>
</evidence>
<protein>
    <recommendedName>
        <fullName evidence="4">Ketoreductase domain-containing protein</fullName>
    </recommendedName>
</protein>
<dbReference type="OrthoDB" id="9810734at2"/>
<evidence type="ECO:0000256" key="3">
    <source>
        <dbReference type="RuleBase" id="RU000363"/>
    </source>
</evidence>
<dbReference type="PANTHER" id="PTHR43086">
    <property type="entry name" value="VERY-LONG-CHAIN 3-OXOOACYL-COA REDUCTASE"/>
    <property type="match status" value="1"/>
</dbReference>
<sequence>MKDWSGVTAVVTGASSGIGAEFAAELARRQCNLVLVARREDRLRALAARLEAEHGIAVRVLSADLSVPAQVQELIQRLAETPVDVLINNAGFATHGIFAERSAGRVVDELAVNVGAVVALTHALLPEMVARGRGVVVNVASTAAFQPIPYMAVYGATKAFVLSFTEALWGELDGTGVDVLALCPGATDTEFFDVAGESASVGGRQTPAKVAATAMRALDRRSSPPSVVSGSANKWSTRLPRILPRRTVIRVTRGLVAPK</sequence>
<comment type="caution">
    <text evidence="5">The sequence shown here is derived from an EMBL/GenBank/DDBJ whole genome shotgun (WGS) entry which is preliminary data.</text>
</comment>
<evidence type="ECO:0000259" key="4">
    <source>
        <dbReference type="SMART" id="SM00822"/>
    </source>
</evidence>
<dbReference type="STRING" id="1210063.GCA_001612665_00835"/>
<dbReference type="GO" id="GO:0016491">
    <property type="term" value="F:oxidoreductase activity"/>
    <property type="evidence" value="ECO:0007669"/>
    <property type="project" value="UniProtKB-KW"/>
</dbReference>
<comment type="similarity">
    <text evidence="1 3">Belongs to the short-chain dehydrogenases/reductases (SDR) family.</text>
</comment>
<evidence type="ECO:0000256" key="2">
    <source>
        <dbReference type="ARBA" id="ARBA00023002"/>
    </source>
</evidence>
<dbReference type="PRINTS" id="PR00081">
    <property type="entry name" value="GDHRDH"/>
</dbReference>
<keyword evidence="6" id="KW-1185">Reference proteome</keyword>
<dbReference type="Pfam" id="PF00106">
    <property type="entry name" value="adh_short"/>
    <property type="match status" value="1"/>
</dbReference>
<dbReference type="SUPFAM" id="SSF51735">
    <property type="entry name" value="NAD(P)-binding Rossmann-fold domains"/>
    <property type="match status" value="1"/>
</dbReference>